<dbReference type="RefSeq" id="WP_091989899.1">
    <property type="nucleotide sequence ID" value="NZ_FOLO01000055.1"/>
</dbReference>
<reference evidence="1 2" key="1">
    <citation type="submission" date="2016-10" db="EMBL/GenBank/DDBJ databases">
        <authorList>
            <person name="de Groot N.N."/>
        </authorList>
    </citation>
    <scope>NUCLEOTIDE SEQUENCE [LARGE SCALE GENOMIC DNA]</scope>
    <source>
        <strain evidence="1 2">DSM 6059</strain>
    </source>
</reference>
<sequence>MTEKESKVNINLSGNEIRLGSTINFFELHPHSDEHWKIKRLIEHKYEVVPFNEAFIVRFGSDLPKDFYYELPKATRLEIELQQSTTFVVDIPKTEEGNDWRFSGDGISLSDVNNFDYQLQTQIKNQGRTLIISINNVRETISDKDHLDFRFIAIRLNQKRGGALNQIYYSQDPRIGVRRPTH</sequence>
<evidence type="ECO:0000313" key="1">
    <source>
        <dbReference type="EMBL" id="SFD40969.1"/>
    </source>
</evidence>
<dbReference type="Proteomes" id="UP000198862">
    <property type="component" value="Unassembled WGS sequence"/>
</dbReference>
<organism evidence="1 2">
    <name type="scientific">Pseudoalteromonas denitrificans DSM 6059</name>
    <dbReference type="NCBI Taxonomy" id="1123010"/>
    <lineage>
        <taxon>Bacteria</taxon>
        <taxon>Pseudomonadati</taxon>
        <taxon>Pseudomonadota</taxon>
        <taxon>Gammaproteobacteria</taxon>
        <taxon>Alteromonadales</taxon>
        <taxon>Pseudoalteromonadaceae</taxon>
        <taxon>Pseudoalteromonas</taxon>
    </lineage>
</organism>
<evidence type="ECO:0000313" key="2">
    <source>
        <dbReference type="Proteomes" id="UP000198862"/>
    </source>
</evidence>
<keyword evidence="2" id="KW-1185">Reference proteome</keyword>
<accession>A0A1I1S3A1</accession>
<proteinExistence type="predicted"/>
<dbReference type="AlphaFoldDB" id="A0A1I1S3A1"/>
<dbReference type="EMBL" id="FOLO01000055">
    <property type="protein sequence ID" value="SFD40969.1"/>
    <property type="molecule type" value="Genomic_DNA"/>
</dbReference>
<name>A0A1I1S3A1_9GAMM</name>
<protein>
    <submittedName>
        <fullName evidence="1">Uncharacterized protein</fullName>
    </submittedName>
</protein>
<dbReference type="OrthoDB" id="6290032at2"/>
<gene>
    <name evidence="1" type="ORF">SAMN02745724_04436</name>
</gene>